<dbReference type="STRING" id="470453.B0680_01035"/>
<accession>A0A1T0CUD9</accession>
<keyword evidence="3" id="KW-1185">Reference proteome</keyword>
<dbReference type="Proteomes" id="UP000189800">
    <property type="component" value="Unassembled WGS sequence"/>
</dbReference>
<evidence type="ECO:0000313" key="2">
    <source>
        <dbReference type="EMBL" id="OOS25974.1"/>
    </source>
</evidence>
<feature type="compositionally biased region" description="Polar residues" evidence="1">
    <location>
        <begin position="1"/>
        <end position="15"/>
    </location>
</feature>
<gene>
    <name evidence="2" type="ORF">B0680_01035</name>
</gene>
<dbReference type="EMBL" id="MUYU01000005">
    <property type="protein sequence ID" value="OOS25974.1"/>
    <property type="molecule type" value="Genomic_DNA"/>
</dbReference>
<dbReference type="OrthoDB" id="6656383at2"/>
<dbReference type="AlphaFoldDB" id="A0A1T0CUD9"/>
<reference evidence="2 3" key="1">
    <citation type="submission" date="2017-02" db="EMBL/GenBank/DDBJ databases">
        <title>Draft genome sequence of Moraxella pluranimalium CCUG 54913T type strain.</title>
        <authorList>
            <person name="Salva-Serra F."/>
            <person name="Engstrom-Jakobsson H."/>
            <person name="Thorell K."/>
            <person name="Jaen-Luchoro D."/>
            <person name="Gonzales-Siles L."/>
            <person name="Karlsson R."/>
            <person name="Yazdan S."/>
            <person name="Boulund F."/>
            <person name="Johnning A."/>
            <person name="Engstrand L."/>
            <person name="Kristiansson E."/>
            <person name="Moore E."/>
        </authorList>
    </citation>
    <scope>NUCLEOTIDE SEQUENCE [LARGE SCALE GENOMIC DNA]</scope>
    <source>
        <strain evidence="2 3">CCUG 54913</strain>
    </source>
</reference>
<organism evidence="2 3">
    <name type="scientific">Moraxella pluranimalium</name>
    <dbReference type="NCBI Taxonomy" id="470453"/>
    <lineage>
        <taxon>Bacteria</taxon>
        <taxon>Pseudomonadati</taxon>
        <taxon>Pseudomonadota</taxon>
        <taxon>Gammaproteobacteria</taxon>
        <taxon>Moraxellales</taxon>
        <taxon>Moraxellaceae</taxon>
        <taxon>Moraxella</taxon>
    </lineage>
</organism>
<dbReference type="RefSeq" id="WP_078253195.1">
    <property type="nucleotide sequence ID" value="NZ_MUYU01000005.1"/>
</dbReference>
<name>A0A1T0CUD9_9GAMM</name>
<comment type="caution">
    <text evidence="2">The sequence shown here is derived from an EMBL/GenBank/DDBJ whole genome shotgun (WGS) entry which is preliminary data.</text>
</comment>
<proteinExistence type="predicted"/>
<evidence type="ECO:0000313" key="3">
    <source>
        <dbReference type="Proteomes" id="UP000189800"/>
    </source>
</evidence>
<feature type="region of interest" description="Disordered" evidence="1">
    <location>
        <begin position="1"/>
        <end position="26"/>
    </location>
</feature>
<evidence type="ECO:0000256" key="1">
    <source>
        <dbReference type="SAM" id="MobiDB-lite"/>
    </source>
</evidence>
<protein>
    <submittedName>
        <fullName evidence="2">Uncharacterized protein</fullName>
    </submittedName>
</protein>
<sequence length="265" mass="30595">MTTQTLATDNIIRSQNESKPDSTPHFGDTQDGLNSAFFLENLLIGWQQTLGNIKHNYATAADSYIDEMLLTVNQEQINDALYRFVVRNVKMILDLRLEVHEGWLRLYCTADVMGMYISVASNFELVHLQLDRHRQRLVLKQISDTAIIELHTRQWYKAPLLKFAVNSYRTIMRKDPLALILSLIKIKGVPFTEHKGDIIYLDIGRWMSRSEQIMSYLRRAQVNQGVLQHEQLLLKVQPNFSEILSLGDPNADIITAKDNPNKDKR</sequence>